<gene>
    <name evidence="11" type="primary">CHT4_3</name>
    <name evidence="11" type="ORF">SLS60_006273</name>
</gene>
<dbReference type="InterPro" id="IPR001223">
    <property type="entry name" value="Glyco_hydro18_cat"/>
</dbReference>
<dbReference type="InterPro" id="IPR050314">
    <property type="entry name" value="Glycosyl_Hydrlase_18"/>
</dbReference>
<evidence type="ECO:0000256" key="9">
    <source>
        <dbReference type="RuleBase" id="RU004453"/>
    </source>
</evidence>
<sequence length="263" mass="29360">MQAAPTHQSPFIPPTSAKGSIGIPKISISPKPTTVMGGGEGYRTVAYFVNWGIYGRKYFPQTVPADKLTHVLYSFGDNREDGEVILTDQWSDIQIHYEGDSWNDQGNNLYGNLKQLYLLKKQNRNLKVLLSIGGWTYAHEQRHFDAPASTAQGRKKFADSCVQLIKDLGFDGIDIDWEYPRNQDQGQQLLLLLQEIRSAMDAYASKLEGETGTKPQFVLTIAAPAGADNYNNMPLGAIAQVLDFINLMVSLPTRRYAGFLVQR</sequence>
<dbReference type="EMBL" id="JAKJXO020000007">
    <property type="protein sequence ID" value="KAL1602852.1"/>
    <property type="molecule type" value="Genomic_DNA"/>
</dbReference>
<dbReference type="Pfam" id="PF00704">
    <property type="entry name" value="Glyco_hydro_18"/>
    <property type="match status" value="1"/>
</dbReference>
<protein>
    <recommendedName>
        <fullName evidence="2">chitinase</fullName>
        <ecNumber evidence="2">3.2.1.14</ecNumber>
    </recommendedName>
</protein>
<evidence type="ECO:0000256" key="3">
    <source>
        <dbReference type="ARBA" id="ARBA00022801"/>
    </source>
</evidence>
<dbReference type="InterPro" id="IPR017853">
    <property type="entry name" value="GH"/>
</dbReference>
<evidence type="ECO:0000256" key="2">
    <source>
        <dbReference type="ARBA" id="ARBA00012729"/>
    </source>
</evidence>
<dbReference type="Gene3D" id="3.20.20.80">
    <property type="entry name" value="Glycosidases"/>
    <property type="match status" value="1"/>
</dbReference>
<evidence type="ECO:0000256" key="1">
    <source>
        <dbReference type="ARBA" id="ARBA00000822"/>
    </source>
</evidence>
<dbReference type="PANTHER" id="PTHR11177">
    <property type="entry name" value="CHITINASE"/>
    <property type="match status" value="1"/>
</dbReference>
<dbReference type="Proteomes" id="UP001521785">
    <property type="component" value="Unassembled WGS sequence"/>
</dbReference>
<evidence type="ECO:0000256" key="7">
    <source>
        <dbReference type="ARBA" id="ARBA00023326"/>
    </source>
</evidence>
<dbReference type="PROSITE" id="PS01095">
    <property type="entry name" value="GH18_1"/>
    <property type="match status" value="1"/>
</dbReference>
<comment type="similarity">
    <text evidence="9">Belongs to the glycosyl hydrolase 18 family.</text>
</comment>
<dbReference type="InterPro" id="IPR001579">
    <property type="entry name" value="Glyco_hydro_18_chit_AS"/>
</dbReference>
<evidence type="ECO:0000256" key="8">
    <source>
        <dbReference type="RuleBase" id="RU000489"/>
    </source>
</evidence>
<dbReference type="EC" id="3.2.1.14" evidence="2"/>
<keyword evidence="12" id="KW-1185">Reference proteome</keyword>
<organism evidence="11 12">
    <name type="scientific">Paraconiothyrium brasiliense</name>
    <dbReference type="NCBI Taxonomy" id="300254"/>
    <lineage>
        <taxon>Eukaryota</taxon>
        <taxon>Fungi</taxon>
        <taxon>Dikarya</taxon>
        <taxon>Ascomycota</taxon>
        <taxon>Pezizomycotina</taxon>
        <taxon>Dothideomycetes</taxon>
        <taxon>Pleosporomycetidae</taxon>
        <taxon>Pleosporales</taxon>
        <taxon>Massarineae</taxon>
        <taxon>Didymosphaeriaceae</taxon>
        <taxon>Paraconiothyrium</taxon>
    </lineage>
</organism>
<proteinExistence type="inferred from homology"/>
<dbReference type="SMART" id="SM00636">
    <property type="entry name" value="Glyco_18"/>
    <property type="match status" value="1"/>
</dbReference>
<comment type="caution">
    <text evidence="11">The sequence shown here is derived from an EMBL/GenBank/DDBJ whole genome shotgun (WGS) entry which is preliminary data.</text>
</comment>
<dbReference type="PROSITE" id="PS51910">
    <property type="entry name" value="GH18_2"/>
    <property type="match status" value="1"/>
</dbReference>
<evidence type="ECO:0000256" key="4">
    <source>
        <dbReference type="ARBA" id="ARBA00023024"/>
    </source>
</evidence>
<keyword evidence="3 8" id="KW-0378">Hydrolase</keyword>
<dbReference type="PANTHER" id="PTHR11177:SF317">
    <property type="entry name" value="CHITINASE 12-RELATED"/>
    <property type="match status" value="1"/>
</dbReference>
<keyword evidence="4" id="KW-0146">Chitin degradation</keyword>
<name>A0ABR3RER6_9PLEO</name>
<evidence type="ECO:0000313" key="11">
    <source>
        <dbReference type="EMBL" id="KAL1602852.1"/>
    </source>
</evidence>
<keyword evidence="7" id="KW-0624">Polysaccharide degradation</keyword>
<dbReference type="InterPro" id="IPR011583">
    <property type="entry name" value="Chitinase_II/V-like_cat"/>
</dbReference>
<comment type="catalytic activity">
    <reaction evidence="1">
        <text>Random endo-hydrolysis of N-acetyl-beta-D-glucosaminide (1-&gt;4)-beta-linkages in chitin and chitodextrins.</text>
        <dbReference type="EC" id="3.2.1.14"/>
    </reaction>
</comment>
<feature type="domain" description="GH18" evidence="10">
    <location>
        <begin position="42"/>
        <end position="263"/>
    </location>
</feature>
<accession>A0ABR3RER6</accession>
<dbReference type="SUPFAM" id="SSF51445">
    <property type="entry name" value="(Trans)glycosidases"/>
    <property type="match status" value="1"/>
</dbReference>
<reference evidence="11 12" key="1">
    <citation type="submission" date="2024-02" db="EMBL/GenBank/DDBJ databases">
        <title>De novo assembly and annotation of 12 fungi associated with fruit tree decline syndrome in Ontario, Canada.</title>
        <authorList>
            <person name="Sulman M."/>
            <person name="Ellouze W."/>
            <person name="Ilyukhin E."/>
        </authorList>
    </citation>
    <scope>NUCLEOTIDE SEQUENCE [LARGE SCALE GENOMIC DNA]</scope>
    <source>
        <strain evidence="11 12">M42-189</strain>
    </source>
</reference>
<keyword evidence="6 8" id="KW-0326">Glycosidase</keyword>
<evidence type="ECO:0000313" key="12">
    <source>
        <dbReference type="Proteomes" id="UP001521785"/>
    </source>
</evidence>
<keyword evidence="5" id="KW-0119">Carbohydrate metabolism</keyword>
<evidence type="ECO:0000256" key="6">
    <source>
        <dbReference type="ARBA" id="ARBA00023295"/>
    </source>
</evidence>
<evidence type="ECO:0000256" key="5">
    <source>
        <dbReference type="ARBA" id="ARBA00023277"/>
    </source>
</evidence>
<evidence type="ECO:0000259" key="10">
    <source>
        <dbReference type="PROSITE" id="PS51910"/>
    </source>
</evidence>